<feature type="transmembrane region" description="Helical" evidence="7">
    <location>
        <begin position="78"/>
        <end position="99"/>
    </location>
</feature>
<organism evidence="9 10">
    <name type="scientific">Clostridium bovifaecis</name>
    <dbReference type="NCBI Taxonomy" id="2184719"/>
    <lineage>
        <taxon>Bacteria</taxon>
        <taxon>Bacillati</taxon>
        <taxon>Bacillota</taxon>
        <taxon>Clostridia</taxon>
        <taxon>Eubacteriales</taxon>
        <taxon>Clostridiaceae</taxon>
        <taxon>Clostridium</taxon>
    </lineage>
</organism>
<evidence type="ECO:0000256" key="2">
    <source>
        <dbReference type="ARBA" id="ARBA00007362"/>
    </source>
</evidence>
<dbReference type="SUPFAM" id="SSF103481">
    <property type="entry name" value="Multidrug resistance efflux transporter EmrE"/>
    <property type="match status" value="2"/>
</dbReference>
<keyword evidence="3" id="KW-1003">Cell membrane</keyword>
<keyword evidence="5 7" id="KW-1133">Transmembrane helix</keyword>
<evidence type="ECO:0000256" key="5">
    <source>
        <dbReference type="ARBA" id="ARBA00022989"/>
    </source>
</evidence>
<feature type="transmembrane region" description="Helical" evidence="7">
    <location>
        <begin position="105"/>
        <end position="123"/>
    </location>
</feature>
<accession>A0A6I6EYN0</accession>
<feature type="transmembrane region" description="Helical" evidence="7">
    <location>
        <begin position="217"/>
        <end position="235"/>
    </location>
</feature>
<proteinExistence type="inferred from homology"/>
<evidence type="ECO:0000256" key="1">
    <source>
        <dbReference type="ARBA" id="ARBA00004651"/>
    </source>
</evidence>
<feature type="transmembrane region" description="Helical" evidence="7">
    <location>
        <begin position="130"/>
        <end position="148"/>
    </location>
</feature>
<feature type="transmembrane region" description="Helical" evidence="7">
    <location>
        <begin position="46"/>
        <end position="66"/>
    </location>
</feature>
<evidence type="ECO:0000256" key="6">
    <source>
        <dbReference type="ARBA" id="ARBA00023136"/>
    </source>
</evidence>
<evidence type="ECO:0000256" key="3">
    <source>
        <dbReference type="ARBA" id="ARBA00022475"/>
    </source>
</evidence>
<dbReference type="EMBL" id="CP046522">
    <property type="protein sequence ID" value="QGU94094.1"/>
    <property type="molecule type" value="Genomic_DNA"/>
</dbReference>
<evidence type="ECO:0000313" key="10">
    <source>
        <dbReference type="Proteomes" id="UP000422764"/>
    </source>
</evidence>
<gene>
    <name evidence="9" type="ORF">GOM49_02125</name>
</gene>
<sequence>MCEFFSRKENKMRQELKADLALLSVTLVWGISFPLISSALKCVGPYTFLALRYLTAAIILFPMVFKRLKNIEKKTIKGGVFIGLSLFVGSILQTVGLVYTTPSKSGFLTGINVVLVPIFIAIIYKNIPDLKSIIGVVLSIIGLAVMSLDGSMSMNLGDVLTIFSAVAFAIQILLVDKYAKNVDIVLMSCLQMFVIGILALIPSIIVESAALHINELTIGSILFTAVFCTIYAFIIQNKMQPYTNPTHAAVIFLAEPVFSAVFSTFIGDKLTGKTLKGCIFILIGMIIINLKFEGKLIEVEE</sequence>
<evidence type="ECO:0000313" key="9">
    <source>
        <dbReference type="EMBL" id="QGU94094.1"/>
    </source>
</evidence>
<feature type="transmembrane region" description="Helical" evidence="7">
    <location>
        <begin position="20"/>
        <end position="40"/>
    </location>
</feature>
<dbReference type="Proteomes" id="UP000422764">
    <property type="component" value="Chromosome"/>
</dbReference>
<dbReference type="InterPro" id="IPR051258">
    <property type="entry name" value="Diverse_Substrate_Transporter"/>
</dbReference>
<feature type="transmembrane region" description="Helical" evidence="7">
    <location>
        <begin position="154"/>
        <end position="175"/>
    </location>
</feature>
<reference evidence="9 10" key="1">
    <citation type="submission" date="2019-12" db="EMBL/GenBank/DDBJ databases">
        <title>Genome sequenceing of Clostridium bovifaecis.</title>
        <authorList>
            <person name="Yao Y."/>
        </authorList>
    </citation>
    <scope>NUCLEOTIDE SEQUENCE [LARGE SCALE GENOMIC DNA]</scope>
    <source>
        <strain evidence="9 10">BXX</strain>
    </source>
</reference>
<feature type="domain" description="EamA" evidence="8">
    <location>
        <begin position="17"/>
        <end position="147"/>
    </location>
</feature>
<feature type="transmembrane region" description="Helical" evidence="7">
    <location>
        <begin position="247"/>
        <end position="267"/>
    </location>
</feature>
<keyword evidence="4 7" id="KW-0812">Transmembrane</keyword>
<comment type="subcellular location">
    <subcellularLocation>
        <location evidence="1">Cell membrane</location>
        <topology evidence="1">Multi-pass membrane protein</topology>
    </subcellularLocation>
</comment>
<feature type="domain" description="EamA" evidence="8">
    <location>
        <begin position="156"/>
        <end position="289"/>
    </location>
</feature>
<protein>
    <submittedName>
        <fullName evidence="9">EamA family transporter</fullName>
    </submittedName>
</protein>
<dbReference type="Pfam" id="PF00892">
    <property type="entry name" value="EamA"/>
    <property type="match status" value="2"/>
</dbReference>
<evidence type="ECO:0000256" key="7">
    <source>
        <dbReference type="SAM" id="Phobius"/>
    </source>
</evidence>
<dbReference type="PANTHER" id="PTHR42920">
    <property type="entry name" value="OS03G0707200 PROTEIN-RELATED"/>
    <property type="match status" value="1"/>
</dbReference>
<dbReference type="PANTHER" id="PTHR42920:SF5">
    <property type="entry name" value="EAMA DOMAIN-CONTAINING PROTEIN"/>
    <property type="match status" value="1"/>
</dbReference>
<dbReference type="InterPro" id="IPR037185">
    <property type="entry name" value="EmrE-like"/>
</dbReference>
<comment type="similarity">
    <text evidence="2">Belongs to the EamA transporter family.</text>
</comment>
<evidence type="ECO:0000256" key="4">
    <source>
        <dbReference type="ARBA" id="ARBA00022692"/>
    </source>
</evidence>
<name>A0A6I6EYN0_9CLOT</name>
<dbReference type="AlphaFoldDB" id="A0A6I6EYN0"/>
<dbReference type="InterPro" id="IPR000620">
    <property type="entry name" value="EamA_dom"/>
</dbReference>
<feature type="transmembrane region" description="Helical" evidence="7">
    <location>
        <begin position="184"/>
        <end position="205"/>
    </location>
</feature>
<keyword evidence="6 7" id="KW-0472">Membrane</keyword>
<evidence type="ECO:0000259" key="8">
    <source>
        <dbReference type="Pfam" id="PF00892"/>
    </source>
</evidence>
<keyword evidence="10" id="KW-1185">Reference proteome</keyword>
<dbReference type="GO" id="GO:0005886">
    <property type="term" value="C:plasma membrane"/>
    <property type="evidence" value="ECO:0007669"/>
    <property type="project" value="UniProtKB-SubCell"/>
</dbReference>